<accession>A0A1Y1IM07</accession>
<gene>
    <name evidence="8" type="ORF">KFL_004910060</name>
</gene>
<evidence type="ECO:0000313" key="8">
    <source>
        <dbReference type="EMBL" id="GAQ89148.1"/>
    </source>
</evidence>
<dbReference type="PANTHER" id="PTHR48043:SF145">
    <property type="entry name" value="FI06409P-RELATED"/>
    <property type="match status" value="1"/>
</dbReference>
<sequence length="468" mass="50950">MVNLKQLALCLLLILACTLSASRGAEIAAASDVSACMMDSKEHISWANAGGEAPVRLSVLVVSPPSSGHFLPLVSIAAELKSRGHDVTFLGLVHREREYFFLKELNRTKIPFHQLGYWPRSLPDDQARHESNAFKAAASERPPFLAFMEGDVASWVGLDRYLAQLADDASAPGGETGRRAPADVMVIDHGFRACGASAEAKYNITPVYVHTWRNFVLAPSWPFSAAALEREVPPQLHSWLSGHSPSSVVLVNLGTVNPLTRGMVGLIIEGLGNVNLDVLWVVKESAWGVLEPFEIPPSFRMEKFIPQREVLRHPAIAAMITHCGNNGVQEALASGIPAIGLPVMYDQFDVAQRLAHAGFPTLHPLRATPADLSAAVRAVTARDPATENVYRAKARKIARIFRYLGEFVEHVAEFGVDHLRTADLDMPFVVKYKLDSSAFAVAVAAIGILSVRFVVRCQMKKLAIASGK</sequence>
<dbReference type="AlphaFoldDB" id="A0A1Y1IM07"/>
<evidence type="ECO:0000256" key="1">
    <source>
        <dbReference type="ARBA" id="ARBA00009995"/>
    </source>
</evidence>
<dbReference type="Pfam" id="PF00201">
    <property type="entry name" value="UDPGT"/>
    <property type="match status" value="1"/>
</dbReference>
<dbReference type="PANTHER" id="PTHR48043">
    <property type="entry name" value="EG:EG0003.4 PROTEIN-RELATED"/>
    <property type="match status" value="1"/>
</dbReference>
<dbReference type="InterPro" id="IPR035595">
    <property type="entry name" value="UDP_glycos_trans_CS"/>
</dbReference>
<dbReference type="Gene3D" id="3.40.50.2000">
    <property type="entry name" value="Glycogen Phosphorylase B"/>
    <property type="match status" value="2"/>
</dbReference>
<protein>
    <recommendedName>
        <fullName evidence="5">Glycosyltransferase</fullName>
        <ecNumber evidence="5">2.4.1.-</ecNumber>
    </recommendedName>
</protein>
<dbReference type="SUPFAM" id="SSF53756">
    <property type="entry name" value="UDP-Glycosyltransferase/glycogen phosphorylase"/>
    <property type="match status" value="1"/>
</dbReference>
<evidence type="ECO:0000256" key="3">
    <source>
        <dbReference type="ARBA" id="ARBA00022679"/>
    </source>
</evidence>
<organism evidence="8 9">
    <name type="scientific">Klebsormidium nitens</name>
    <name type="common">Green alga</name>
    <name type="synonym">Ulothrix nitens</name>
    <dbReference type="NCBI Taxonomy" id="105231"/>
    <lineage>
        <taxon>Eukaryota</taxon>
        <taxon>Viridiplantae</taxon>
        <taxon>Streptophyta</taxon>
        <taxon>Klebsormidiophyceae</taxon>
        <taxon>Klebsormidiales</taxon>
        <taxon>Klebsormidiaceae</taxon>
        <taxon>Klebsormidium</taxon>
    </lineage>
</organism>
<keyword evidence="6" id="KW-0472">Membrane</keyword>
<dbReference type="PROSITE" id="PS51257">
    <property type="entry name" value="PROKAR_LIPOPROTEIN"/>
    <property type="match status" value="1"/>
</dbReference>
<feature type="signal peptide" evidence="7">
    <location>
        <begin position="1"/>
        <end position="24"/>
    </location>
</feature>
<evidence type="ECO:0000256" key="2">
    <source>
        <dbReference type="ARBA" id="ARBA00022676"/>
    </source>
</evidence>
<dbReference type="OMA" id="PMHIVIF"/>
<name>A0A1Y1IM07_KLENI</name>
<keyword evidence="9" id="KW-1185">Reference proteome</keyword>
<dbReference type="InterPro" id="IPR050271">
    <property type="entry name" value="UDP-glycosyltransferase"/>
</dbReference>
<dbReference type="OrthoDB" id="5835829at2759"/>
<reference evidence="8 9" key="1">
    <citation type="journal article" date="2014" name="Nat. Commun.">
        <title>Klebsormidium flaccidum genome reveals primary factors for plant terrestrial adaptation.</title>
        <authorList>
            <person name="Hori K."/>
            <person name="Maruyama F."/>
            <person name="Fujisawa T."/>
            <person name="Togashi T."/>
            <person name="Yamamoto N."/>
            <person name="Seo M."/>
            <person name="Sato S."/>
            <person name="Yamada T."/>
            <person name="Mori H."/>
            <person name="Tajima N."/>
            <person name="Moriyama T."/>
            <person name="Ikeuchi M."/>
            <person name="Watanabe M."/>
            <person name="Wada H."/>
            <person name="Kobayashi K."/>
            <person name="Saito M."/>
            <person name="Masuda T."/>
            <person name="Sasaki-Sekimoto Y."/>
            <person name="Mashiguchi K."/>
            <person name="Awai K."/>
            <person name="Shimojima M."/>
            <person name="Masuda S."/>
            <person name="Iwai M."/>
            <person name="Nobusawa T."/>
            <person name="Narise T."/>
            <person name="Kondo S."/>
            <person name="Saito H."/>
            <person name="Sato R."/>
            <person name="Murakawa M."/>
            <person name="Ihara Y."/>
            <person name="Oshima-Yamada Y."/>
            <person name="Ohtaka K."/>
            <person name="Satoh M."/>
            <person name="Sonobe K."/>
            <person name="Ishii M."/>
            <person name="Ohtani R."/>
            <person name="Kanamori-Sato M."/>
            <person name="Honoki R."/>
            <person name="Miyazaki D."/>
            <person name="Mochizuki H."/>
            <person name="Umetsu J."/>
            <person name="Higashi K."/>
            <person name="Shibata D."/>
            <person name="Kamiya Y."/>
            <person name="Sato N."/>
            <person name="Nakamura Y."/>
            <person name="Tabata S."/>
            <person name="Ida S."/>
            <person name="Kurokawa K."/>
            <person name="Ohta H."/>
        </authorList>
    </citation>
    <scope>NUCLEOTIDE SEQUENCE [LARGE SCALE GENOMIC DNA]</scope>
    <source>
        <strain evidence="8 9">NIES-2285</strain>
    </source>
</reference>
<dbReference type="CDD" id="cd03784">
    <property type="entry name" value="GT1_Gtf-like"/>
    <property type="match status" value="1"/>
</dbReference>
<dbReference type="InterPro" id="IPR002213">
    <property type="entry name" value="UDP_glucos_trans"/>
</dbReference>
<dbReference type="GO" id="GO:0008194">
    <property type="term" value="F:UDP-glycosyltransferase activity"/>
    <property type="evidence" value="ECO:0000318"/>
    <property type="project" value="GO_Central"/>
</dbReference>
<dbReference type="Proteomes" id="UP000054558">
    <property type="component" value="Unassembled WGS sequence"/>
</dbReference>
<keyword evidence="3 4" id="KW-0808">Transferase</keyword>
<feature type="transmembrane region" description="Helical" evidence="6">
    <location>
        <begin position="436"/>
        <end position="455"/>
    </location>
</feature>
<dbReference type="EC" id="2.4.1.-" evidence="5"/>
<proteinExistence type="inferred from homology"/>
<comment type="similarity">
    <text evidence="1 4">Belongs to the UDP-glycosyltransferase family.</text>
</comment>
<keyword evidence="2 4" id="KW-0328">Glycosyltransferase</keyword>
<evidence type="ECO:0000256" key="7">
    <source>
        <dbReference type="SAM" id="SignalP"/>
    </source>
</evidence>
<evidence type="ECO:0000256" key="5">
    <source>
        <dbReference type="RuleBase" id="RU362057"/>
    </source>
</evidence>
<keyword evidence="6" id="KW-0812">Transmembrane</keyword>
<evidence type="ECO:0000313" key="9">
    <source>
        <dbReference type="Proteomes" id="UP000054558"/>
    </source>
</evidence>
<dbReference type="STRING" id="105231.A0A1Y1IM07"/>
<evidence type="ECO:0000256" key="4">
    <source>
        <dbReference type="RuleBase" id="RU003718"/>
    </source>
</evidence>
<keyword evidence="6" id="KW-1133">Transmembrane helix</keyword>
<dbReference type="PROSITE" id="PS00375">
    <property type="entry name" value="UDPGT"/>
    <property type="match status" value="1"/>
</dbReference>
<keyword evidence="7" id="KW-0732">Signal</keyword>
<feature type="chain" id="PRO_5012304919" description="Glycosyltransferase" evidence="7">
    <location>
        <begin position="25"/>
        <end position="468"/>
    </location>
</feature>
<dbReference type="EMBL" id="DF237440">
    <property type="protein sequence ID" value="GAQ89148.1"/>
    <property type="molecule type" value="Genomic_DNA"/>
</dbReference>
<evidence type="ECO:0000256" key="6">
    <source>
        <dbReference type="SAM" id="Phobius"/>
    </source>
</evidence>